<dbReference type="InterPro" id="IPR055414">
    <property type="entry name" value="LRR_R13L4/SHOC2-like"/>
</dbReference>
<keyword evidence="4" id="KW-0067">ATP-binding</keyword>
<dbReference type="InterPro" id="IPR027417">
    <property type="entry name" value="P-loop_NTPase"/>
</dbReference>
<keyword evidence="1" id="KW-0677">Repeat</keyword>
<feature type="domain" description="Disease resistance protein winged helix" evidence="8">
    <location>
        <begin position="442"/>
        <end position="513"/>
    </location>
</feature>
<dbReference type="Pfam" id="PF23598">
    <property type="entry name" value="LRR_14"/>
    <property type="match status" value="1"/>
</dbReference>
<evidence type="ECO:0008006" key="12">
    <source>
        <dbReference type="Google" id="ProtNLM"/>
    </source>
</evidence>
<dbReference type="Gene3D" id="1.10.10.10">
    <property type="entry name" value="Winged helix-like DNA-binding domain superfamily/Winged helix DNA-binding domain"/>
    <property type="match status" value="1"/>
</dbReference>
<dbReference type="PANTHER" id="PTHR36766:SF45">
    <property type="entry name" value="NB-ARC DOMAIN-CONTAINING PROTEIN"/>
    <property type="match status" value="1"/>
</dbReference>
<evidence type="ECO:0000313" key="10">
    <source>
        <dbReference type="EMBL" id="GKV50594.1"/>
    </source>
</evidence>
<dbReference type="InterPro" id="IPR032675">
    <property type="entry name" value="LRR_dom_sf"/>
</dbReference>
<evidence type="ECO:0000256" key="4">
    <source>
        <dbReference type="ARBA" id="ARBA00022840"/>
    </source>
</evidence>
<dbReference type="Gene3D" id="1.10.8.430">
    <property type="entry name" value="Helical domain of apoptotic protease-activating factors"/>
    <property type="match status" value="1"/>
</dbReference>
<reference evidence="10 11" key="1">
    <citation type="journal article" date="2021" name="Commun. Biol.">
        <title>The genome of Shorea leprosula (Dipterocarpaceae) highlights the ecological relevance of drought in aseasonal tropical rainforests.</title>
        <authorList>
            <person name="Ng K.K.S."/>
            <person name="Kobayashi M.J."/>
            <person name="Fawcett J.A."/>
            <person name="Hatakeyama M."/>
            <person name="Paape T."/>
            <person name="Ng C.H."/>
            <person name="Ang C.C."/>
            <person name="Tnah L.H."/>
            <person name="Lee C.T."/>
            <person name="Nishiyama T."/>
            <person name="Sese J."/>
            <person name="O'Brien M.J."/>
            <person name="Copetti D."/>
            <person name="Mohd Noor M.I."/>
            <person name="Ong R.C."/>
            <person name="Putra M."/>
            <person name="Sireger I.Z."/>
            <person name="Indrioko S."/>
            <person name="Kosugi Y."/>
            <person name="Izuno A."/>
            <person name="Isagi Y."/>
            <person name="Lee S.L."/>
            <person name="Shimizu K.K."/>
        </authorList>
    </citation>
    <scope>NUCLEOTIDE SEQUENCE [LARGE SCALE GENOMIC DNA]</scope>
    <source>
        <strain evidence="10">214</strain>
    </source>
</reference>
<dbReference type="InterPro" id="IPR042197">
    <property type="entry name" value="Apaf_helical"/>
</dbReference>
<evidence type="ECO:0000313" key="11">
    <source>
        <dbReference type="Proteomes" id="UP001054252"/>
    </source>
</evidence>
<evidence type="ECO:0000259" key="6">
    <source>
        <dbReference type="Pfam" id="PF00931"/>
    </source>
</evidence>
<evidence type="ECO:0000259" key="9">
    <source>
        <dbReference type="Pfam" id="PF23598"/>
    </source>
</evidence>
<evidence type="ECO:0000259" key="8">
    <source>
        <dbReference type="Pfam" id="PF23559"/>
    </source>
</evidence>
<dbReference type="Proteomes" id="UP001054252">
    <property type="component" value="Unassembled WGS sequence"/>
</dbReference>
<dbReference type="InterPro" id="IPR002182">
    <property type="entry name" value="NB-ARC"/>
</dbReference>
<dbReference type="SUPFAM" id="SSF52058">
    <property type="entry name" value="L domain-like"/>
    <property type="match status" value="1"/>
</dbReference>
<dbReference type="EMBL" id="BPVZ01000379">
    <property type="protein sequence ID" value="GKV50594.1"/>
    <property type="molecule type" value="Genomic_DNA"/>
</dbReference>
<accession>A0AAV5MN76</accession>
<protein>
    <recommendedName>
        <fullName evidence="12">Disease resistance protein RGA3</fullName>
    </recommendedName>
</protein>
<dbReference type="InterPro" id="IPR036388">
    <property type="entry name" value="WH-like_DNA-bd_sf"/>
</dbReference>
<evidence type="ECO:0000256" key="1">
    <source>
        <dbReference type="ARBA" id="ARBA00022737"/>
    </source>
</evidence>
<dbReference type="Pfam" id="PF00931">
    <property type="entry name" value="NB-ARC"/>
    <property type="match status" value="1"/>
</dbReference>
<dbReference type="FunFam" id="1.10.10.10:FF:000322">
    <property type="entry name" value="Probable disease resistance protein At1g63360"/>
    <property type="match status" value="1"/>
</dbReference>
<dbReference type="Gene3D" id="3.80.10.10">
    <property type="entry name" value="Ribonuclease Inhibitor"/>
    <property type="match status" value="1"/>
</dbReference>
<dbReference type="AlphaFoldDB" id="A0AAV5MN76"/>
<dbReference type="GO" id="GO:0043531">
    <property type="term" value="F:ADP binding"/>
    <property type="evidence" value="ECO:0007669"/>
    <property type="project" value="InterPro"/>
</dbReference>
<dbReference type="SUPFAM" id="SSF52540">
    <property type="entry name" value="P-loop containing nucleoside triphosphate hydrolases"/>
    <property type="match status" value="1"/>
</dbReference>
<dbReference type="InterPro" id="IPR058922">
    <property type="entry name" value="WHD_DRP"/>
</dbReference>
<evidence type="ECO:0000259" key="7">
    <source>
        <dbReference type="Pfam" id="PF18052"/>
    </source>
</evidence>
<proteinExistence type="predicted"/>
<comment type="caution">
    <text evidence="10">The sequence shown here is derived from an EMBL/GenBank/DDBJ whole genome shotgun (WGS) entry which is preliminary data.</text>
</comment>
<dbReference type="Pfam" id="PF23559">
    <property type="entry name" value="WHD_DRP"/>
    <property type="match status" value="1"/>
</dbReference>
<evidence type="ECO:0000256" key="3">
    <source>
        <dbReference type="ARBA" id="ARBA00022821"/>
    </source>
</evidence>
<dbReference type="PANTHER" id="PTHR36766">
    <property type="entry name" value="PLANT BROAD-SPECTRUM MILDEW RESISTANCE PROTEIN RPW8"/>
    <property type="match status" value="1"/>
</dbReference>
<keyword evidence="2" id="KW-0547">Nucleotide-binding</keyword>
<evidence type="ECO:0000256" key="5">
    <source>
        <dbReference type="SAM" id="Coils"/>
    </source>
</evidence>
<sequence>MADTLVSAVLEQLTTIILEEARQKVRLIKGAQEEIDKVRSNLESVRALLDDAEERGKRDKSIKLWLHRLKEASLDMEDVLDEWNTALLKWKINEAQNAVSVLQKKVCHFISCFCFRRVVKLHGVSVQIKEINRRLDEIAKQKDKYSFVSREIRQPQIQPERETTSFVDGSAIHGRDEVKKRIISYLLCGSSEESSDFHLQTISIVGMGGIGKTALAQILYNDDEIEAHFDKRVWVCVSDLFDEARVARAIIIELEGQNHTSVFLLNSLPLQSLLKRICDSLGGNKFFLVLDDVWTEDGNSSDSLKQTFKHGAPGSRILVTTRKETVVKMMESSYFFPLEELSQEVCWSILSQIAFINRDEKQCSDLKDIGWKIAKKCKGLPLAAKTLGSLLRYKRTGEEWKDVLDNEIWTSDMIQKDIFAPLLLSYYDLPWVIRQCFLYCAIFPKDFEIWRYLVIQHWMAQCYLNSSSNAEMELVGREYFDYLAARSFFQDFGRLEDGSIFKCKMHDIVHDFVLFLAESDFVTKKVAYGENSTVELQSEACHLTVMLAERTSFPASIHGTEKLRSVVTFCGRKAISNVALCNLFKQSKRLRLLEFGWPDGLNHFENGIPDEIGQLMHLRHLNLSFTVNMKKLPEGICELCNLLSLDLKGCSGLQELPDGIGKLINLRFFRAAGCFDLTWYPKSMGRLTSLRELIETNIRVDHNDPKEFCIGDLENLCHLRRLWVKLVGNSIDADEARRARLHDKIHLHEMKIDLDHNMDEGYAVETLNPPSNLNVQFWTSCTDWYY</sequence>
<feature type="domain" description="Disease resistance N-terminal" evidence="7">
    <location>
        <begin position="6"/>
        <end position="96"/>
    </location>
</feature>
<organism evidence="10 11">
    <name type="scientific">Rubroshorea leprosula</name>
    <dbReference type="NCBI Taxonomy" id="152421"/>
    <lineage>
        <taxon>Eukaryota</taxon>
        <taxon>Viridiplantae</taxon>
        <taxon>Streptophyta</taxon>
        <taxon>Embryophyta</taxon>
        <taxon>Tracheophyta</taxon>
        <taxon>Spermatophyta</taxon>
        <taxon>Magnoliopsida</taxon>
        <taxon>eudicotyledons</taxon>
        <taxon>Gunneridae</taxon>
        <taxon>Pentapetalae</taxon>
        <taxon>rosids</taxon>
        <taxon>malvids</taxon>
        <taxon>Malvales</taxon>
        <taxon>Dipterocarpaceae</taxon>
        <taxon>Rubroshorea</taxon>
    </lineage>
</organism>
<keyword evidence="5" id="KW-0175">Coiled coil</keyword>
<dbReference type="Gene3D" id="1.20.5.4130">
    <property type="match status" value="1"/>
</dbReference>
<dbReference type="Gene3D" id="3.40.50.300">
    <property type="entry name" value="P-loop containing nucleotide triphosphate hydrolases"/>
    <property type="match status" value="1"/>
</dbReference>
<evidence type="ECO:0000256" key="2">
    <source>
        <dbReference type="ARBA" id="ARBA00022741"/>
    </source>
</evidence>
<dbReference type="GO" id="GO:0006952">
    <property type="term" value="P:defense response"/>
    <property type="evidence" value="ECO:0007669"/>
    <property type="project" value="UniProtKB-KW"/>
</dbReference>
<dbReference type="Pfam" id="PF18052">
    <property type="entry name" value="Rx_N"/>
    <property type="match status" value="1"/>
</dbReference>
<dbReference type="PRINTS" id="PR00364">
    <property type="entry name" value="DISEASERSIST"/>
</dbReference>
<keyword evidence="3" id="KW-0611">Plant defense</keyword>
<keyword evidence="11" id="KW-1185">Reference proteome</keyword>
<name>A0AAV5MN76_9ROSI</name>
<dbReference type="CDD" id="cd14798">
    <property type="entry name" value="RX-CC_like"/>
    <property type="match status" value="1"/>
</dbReference>
<dbReference type="GO" id="GO:0051707">
    <property type="term" value="P:response to other organism"/>
    <property type="evidence" value="ECO:0007669"/>
    <property type="project" value="UniProtKB-ARBA"/>
</dbReference>
<dbReference type="InterPro" id="IPR041118">
    <property type="entry name" value="Rx_N"/>
</dbReference>
<feature type="coiled-coil region" evidence="5">
    <location>
        <begin position="28"/>
        <end position="55"/>
    </location>
</feature>
<dbReference type="InterPro" id="IPR038005">
    <property type="entry name" value="RX-like_CC"/>
</dbReference>
<dbReference type="GO" id="GO:0005524">
    <property type="term" value="F:ATP binding"/>
    <property type="evidence" value="ECO:0007669"/>
    <property type="project" value="UniProtKB-KW"/>
</dbReference>
<gene>
    <name evidence="10" type="ORF">SLEP1_g57297</name>
</gene>
<feature type="domain" description="Disease resistance R13L4/SHOC-2-like LRR" evidence="9">
    <location>
        <begin position="563"/>
        <end position="775"/>
    </location>
</feature>
<feature type="domain" description="NB-ARC" evidence="6">
    <location>
        <begin position="199"/>
        <end position="359"/>
    </location>
</feature>